<protein>
    <submittedName>
        <fullName evidence="3">Long-chain fatty acid--CoA ligase</fullName>
    </submittedName>
</protein>
<feature type="domain" description="AMP-binding enzyme C-terminal" evidence="2">
    <location>
        <begin position="421"/>
        <end position="496"/>
    </location>
</feature>
<dbReference type="PANTHER" id="PTHR43767">
    <property type="entry name" value="LONG-CHAIN-FATTY-ACID--COA LIGASE"/>
    <property type="match status" value="1"/>
</dbReference>
<proteinExistence type="predicted"/>
<dbReference type="InterPro" id="IPR045851">
    <property type="entry name" value="AMP-bd_C_sf"/>
</dbReference>
<dbReference type="Gene3D" id="3.40.50.12780">
    <property type="entry name" value="N-terminal domain of ligase-like"/>
    <property type="match status" value="1"/>
</dbReference>
<dbReference type="Pfam" id="PF00501">
    <property type="entry name" value="AMP-binding"/>
    <property type="match status" value="1"/>
</dbReference>
<comment type="caution">
    <text evidence="3">The sequence shown here is derived from an EMBL/GenBank/DDBJ whole genome shotgun (WGS) entry which is preliminary data.</text>
</comment>
<organism evidence="3 4">
    <name type="scientific">Nocardioides panacihumi</name>
    <dbReference type="NCBI Taxonomy" id="400774"/>
    <lineage>
        <taxon>Bacteria</taxon>
        <taxon>Bacillati</taxon>
        <taxon>Actinomycetota</taxon>
        <taxon>Actinomycetes</taxon>
        <taxon>Propionibacteriales</taxon>
        <taxon>Nocardioidaceae</taxon>
        <taxon>Nocardioides</taxon>
    </lineage>
</organism>
<feature type="domain" description="AMP-dependent synthetase/ligase" evidence="1">
    <location>
        <begin position="8"/>
        <end position="371"/>
    </location>
</feature>
<keyword evidence="4" id="KW-1185">Reference proteome</keyword>
<accession>A0ABP5C0Q1</accession>
<name>A0ABP5C0Q1_9ACTN</name>
<evidence type="ECO:0000259" key="2">
    <source>
        <dbReference type="Pfam" id="PF13193"/>
    </source>
</evidence>
<dbReference type="Pfam" id="PF13193">
    <property type="entry name" value="AMP-binding_C"/>
    <property type="match status" value="1"/>
</dbReference>
<sequence length="515" mass="56209">MNVASWVERHGRRLRDRPALAEGDRLHATWADFAARVAAVAGAFRDDLGLRPGDRVAVVMRNRPEYLEATYAAWHAGLVAVPVNARLHREEIAYILEHSGTKVVVTDEEHAQDVEPLREAVESVRTIILAPGPQWDRLTAATPARLVDVAADDPAWLFYTSGTTGQPKGATLTHRNLLMASLSYFADIDPVQQNHSVLYAAPLSHGAGLYGLPHVARGAVGVTPTSGALDGAELAALTERWPGMSFFAAPVMVKRLATDPALAGADLPGLRTIIYGGAPMYLSDLELALDVFGPRLAQIYGQGETPMTITGLSKADHADRSHPRWRARMESVGFPRTDVQVRVVDDDDVELPAGEAGEVVVRGDVVMAGYWNQPEATAQALRGGWLHTGDIGSFDEDGFLTLRDRSKDLIISGGMNIYPREVEEALLHHPQVDAVAVVGRPDPEWGESVVAFVVAGDGARPTTDELDRACTDRIARYKRPKEYHFVDALPTNNYGKVLKRELRERLRAEDGPSMR</sequence>
<gene>
    <name evidence="3" type="ORF">GCM10009798_13290</name>
</gene>
<dbReference type="Proteomes" id="UP001500571">
    <property type="component" value="Unassembled WGS sequence"/>
</dbReference>
<dbReference type="InterPro" id="IPR042099">
    <property type="entry name" value="ANL_N_sf"/>
</dbReference>
<dbReference type="RefSeq" id="WP_344043661.1">
    <property type="nucleotide sequence ID" value="NZ_BAAAPB010000001.1"/>
</dbReference>
<dbReference type="InterPro" id="IPR025110">
    <property type="entry name" value="AMP-bd_C"/>
</dbReference>
<dbReference type="Gene3D" id="3.30.300.30">
    <property type="match status" value="1"/>
</dbReference>
<evidence type="ECO:0000313" key="3">
    <source>
        <dbReference type="EMBL" id="GAA1955400.1"/>
    </source>
</evidence>
<dbReference type="PROSITE" id="PS00455">
    <property type="entry name" value="AMP_BINDING"/>
    <property type="match status" value="1"/>
</dbReference>
<dbReference type="InterPro" id="IPR000873">
    <property type="entry name" value="AMP-dep_synth/lig_dom"/>
</dbReference>
<dbReference type="EMBL" id="BAAAPB010000001">
    <property type="protein sequence ID" value="GAA1955400.1"/>
    <property type="molecule type" value="Genomic_DNA"/>
</dbReference>
<dbReference type="PANTHER" id="PTHR43767:SF7">
    <property type="entry name" value="MEDIUM_LONG-CHAIN-FATTY-ACID--COA LIGASE FADD8"/>
    <property type="match status" value="1"/>
</dbReference>
<dbReference type="InterPro" id="IPR020845">
    <property type="entry name" value="AMP-binding_CS"/>
</dbReference>
<dbReference type="GO" id="GO:0016874">
    <property type="term" value="F:ligase activity"/>
    <property type="evidence" value="ECO:0007669"/>
    <property type="project" value="UniProtKB-KW"/>
</dbReference>
<keyword evidence="3" id="KW-0436">Ligase</keyword>
<evidence type="ECO:0000259" key="1">
    <source>
        <dbReference type="Pfam" id="PF00501"/>
    </source>
</evidence>
<reference evidence="4" key="1">
    <citation type="journal article" date="2019" name="Int. J. Syst. Evol. Microbiol.">
        <title>The Global Catalogue of Microorganisms (GCM) 10K type strain sequencing project: providing services to taxonomists for standard genome sequencing and annotation.</title>
        <authorList>
            <consortium name="The Broad Institute Genomics Platform"/>
            <consortium name="The Broad Institute Genome Sequencing Center for Infectious Disease"/>
            <person name="Wu L."/>
            <person name="Ma J."/>
        </authorList>
    </citation>
    <scope>NUCLEOTIDE SEQUENCE [LARGE SCALE GENOMIC DNA]</scope>
    <source>
        <strain evidence="4">JCM 15309</strain>
    </source>
</reference>
<evidence type="ECO:0000313" key="4">
    <source>
        <dbReference type="Proteomes" id="UP001500571"/>
    </source>
</evidence>
<dbReference type="SUPFAM" id="SSF56801">
    <property type="entry name" value="Acetyl-CoA synthetase-like"/>
    <property type="match status" value="1"/>
</dbReference>
<dbReference type="InterPro" id="IPR050237">
    <property type="entry name" value="ATP-dep_AMP-bd_enzyme"/>
</dbReference>